<keyword evidence="6 10" id="KW-0067">ATP-binding</keyword>
<dbReference type="HAMAP" id="MF_00022">
    <property type="entry name" value="Glu_tRNA_synth_type1"/>
    <property type="match status" value="1"/>
</dbReference>
<dbReference type="CDD" id="cd00808">
    <property type="entry name" value="GluRS_core"/>
    <property type="match status" value="1"/>
</dbReference>
<dbReference type="InterPro" id="IPR008925">
    <property type="entry name" value="aa_tRNA-synth_I_cd-bd_sf"/>
</dbReference>
<dbReference type="InterPro" id="IPR033910">
    <property type="entry name" value="GluRS_core"/>
</dbReference>
<keyword evidence="8 10" id="KW-0030">Aminoacyl-tRNA synthetase</keyword>
<dbReference type="InterPro" id="IPR004527">
    <property type="entry name" value="Glu-tRNA-ligase_bac/mito"/>
</dbReference>
<evidence type="ECO:0000256" key="5">
    <source>
        <dbReference type="ARBA" id="ARBA00022741"/>
    </source>
</evidence>
<evidence type="ECO:0000256" key="8">
    <source>
        <dbReference type="ARBA" id="ARBA00023146"/>
    </source>
</evidence>
<dbReference type="InterPro" id="IPR020751">
    <property type="entry name" value="aa-tRNA-synth_I_codon-bd_sub2"/>
</dbReference>
<evidence type="ECO:0000256" key="2">
    <source>
        <dbReference type="ARBA" id="ARBA00007894"/>
    </source>
</evidence>
<sequence length="572" mass="62753">MLPLPLCVAVLLGLRLRTSLSHARPTRVAAAAAAAAAAVCAPTTTGRSHPILRFSLHARSASSDASQGHSTASPVRVRFAPSPTGFLHLGGLRTALYNHLFAKKAGGTTVLRIEDTDQTREVKGAALSIENILRWTGIEFDESPTRGGNYGPYHQSQRLPIYHSHVKKLLETDSAYQCFCSAERLDIMRLTQQKTGLPVKYDKHCLTSMTREERQRRADAKETHVVRLNVPTSGATVVDDMVYGSVSYPNAVIDDQVLLKSDGFPTYHLANVVDDHLMDISHVMRGEEWLSSTPKHIILYNRFGWRAPKFAHLPLLLNKDRTKLSKRQGDVFVEQFRDAGFTAQALVSFVALLGWGPEHVHDKMTMEQLIPAFDISRVHRGGAIVDTVKLRSLSKAFLIEWPAEFERLTPAQREGLDALRAAISTQVSSNGANQIPADRLTDAYLHAVVFTMKDRVSLVPEIASYASYFWVDAAPDTQASSGPFGALLHAVRRAFAENLSAAEFTEDRIIATIKAQLPREDQLNGALKALRMAVTGAKSGAPLGKTLQVLGHSRTLSMLDNSLAVAPQPSLH</sequence>
<name>A0A0D2UFA4_CAPO3</name>
<evidence type="ECO:0000256" key="9">
    <source>
        <dbReference type="ARBA" id="ARBA00030865"/>
    </source>
</evidence>
<dbReference type="GO" id="GO:0008270">
    <property type="term" value="F:zinc ion binding"/>
    <property type="evidence" value="ECO:0007669"/>
    <property type="project" value="InterPro"/>
</dbReference>
<dbReference type="STRING" id="595528.A0A0D2UFA4"/>
<evidence type="ECO:0000259" key="13">
    <source>
        <dbReference type="Pfam" id="PF19269"/>
    </source>
</evidence>
<dbReference type="AlphaFoldDB" id="A0A0D2UFA4"/>
<dbReference type="EMBL" id="KE346366">
    <property type="protein sequence ID" value="KJE93791.1"/>
    <property type="molecule type" value="Genomic_DNA"/>
</dbReference>
<evidence type="ECO:0000313" key="14">
    <source>
        <dbReference type="EMBL" id="KJE93791.1"/>
    </source>
</evidence>
<organism evidence="14 15">
    <name type="scientific">Capsaspora owczarzaki (strain ATCC 30864)</name>
    <dbReference type="NCBI Taxonomy" id="595528"/>
    <lineage>
        <taxon>Eukaryota</taxon>
        <taxon>Filasterea</taxon>
        <taxon>Capsaspora</taxon>
    </lineage>
</organism>
<keyword evidence="11" id="KW-0732">Signal</keyword>
<dbReference type="EC" id="6.1.1.17" evidence="3"/>
<dbReference type="PROSITE" id="PS00178">
    <property type="entry name" value="AA_TRNA_LIGASE_I"/>
    <property type="match status" value="1"/>
</dbReference>
<protein>
    <recommendedName>
        <fullName evidence="3">glutamate--tRNA ligase</fullName>
        <ecNumber evidence="3">6.1.1.17</ecNumber>
    </recommendedName>
    <alternativeName>
        <fullName evidence="9">Glutamyl-tRNA synthetase</fullName>
    </alternativeName>
</protein>
<dbReference type="InterPro" id="IPR020058">
    <property type="entry name" value="Glu/Gln-tRNA-synth_Ib_cat-dom"/>
</dbReference>
<dbReference type="SUPFAM" id="SSF52374">
    <property type="entry name" value="Nucleotidylyl transferase"/>
    <property type="match status" value="1"/>
</dbReference>
<dbReference type="GO" id="GO:0005524">
    <property type="term" value="F:ATP binding"/>
    <property type="evidence" value="ECO:0007669"/>
    <property type="project" value="UniProtKB-KW"/>
</dbReference>
<dbReference type="OrthoDB" id="428822at2759"/>
<accession>A0A0D2UFA4</accession>
<comment type="subcellular location">
    <subcellularLocation>
        <location evidence="1">Mitochondrion</location>
    </subcellularLocation>
</comment>
<dbReference type="Gene3D" id="1.10.10.350">
    <property type="match status" value="1"/>
</dbReference>
<dbReference type="GO" id="GO:0000049">
    <property type="term" value="F:tRNA binding"/>
    <property type="evidence" value="ECO:0007669"/>
    <property type="project" value="InterPro"/>
</dbReference>
<evidence type="ECO:0000313" key="15">
    <source>
        <dbReference type="Proteomes" id="UP000008743"/>
    </source>
</evidence>
<evidence type="ECO:0000259" key="12">
    <source>
        <dbReference type="Pfam" id="PF00749"/>
    </source>
</evidence>
<evidence type="ECO:0000256" key="6">
    <source>
        <dbReference type="ARBA" id="ARBA00022840"/>
    </source>
</evidence>
<dbReference type="PANTHER" id="PTHR43311:SF2">
    <property type="entry name" value="GLUTAMATE--TRNA LIGASE, MITOCHONDRIAL-RELATED"/>
    <property type="match status" value="1"/>
</dbReference>
<evidence type="ECO:0000256" key="11">
    <source>
        <dbReference type="SAM" id="SignalP"/>
    </source>
</evidence>
<dbReference type="FunFam" id="3.40.50.620:FF:000045">
    <property type="entry name" value="Glutamate--tRNA ligase, mitochondrial"/>
    <property type="match status" value="1"/>
</dbReference>
<feature type="domain" description="Aminoacyl-tRNA synthetase class I anticodon-binding" evidence="13">
    <location>
        <begin position="438"/>
        <end position="560"/>
    </location>
</feature>
<reference evidence="15" key="1">
    <citation type="submission" date="2011-02" db="EMBL/GenBank/DDBJ databases">
        <title>The Genome Sequence of Capsaspora owczarzaki ATCC 30864.</title>
        <authorList>
            <person name="Russ C."/>
            <person name="Cuomo C."/>
            <person name="Burger G."/>
            <person name="Gray M.W."/>
            <person name="Holland P.W.H."/>
            <person name="King N."/>
            <person name="Lang F.B.F."/>
            <person name="Roger A.J."/>
            <person name="Ruiz-Trillo I."/>
            <person name="Young S.K."/>
            <person name="Zeng Q."/>
            <person name="Gargeya S."/>
            <person name="Alvarado L."/>
            <person name="Berlin A."/>
            <person name="Chapman S.B."/>
            <person name="Chen Z."/>
            <person name="Freedman E."/>
            <person name="Gellesch M."/>
            <person name="Goldberg J."/>
            <person name="Griggs A."/>
            <person name="Gujja S."/>
            <person name="Heilman E."/>
            <person name="Heiman D."/>
            <person name="Howarth C."/>
            <person name="Mehta T."/>
            <person name="Neiman D."/>
            <person name="Pearson M."/>
            <person name="Roberts A."/>
            <person name="Saif S."/>
            <person name="Shea T."/>
            <person name="Shenoy N."/>
            <person name="Sisk P."/>
            <person name="Stolte C."/>
            <person name="Sykes S."/>
            <person name="White J."/>
            <person name="Yandava C."/>
            <person name="Haas B."/>
            <person name="Nusbaum C."/>
            <person name="Birren B."/>
        </authorList>
    </citation>
    <scope>NUCLEOTIDE SEQUENCE</scope>
    <source>
        <strain evidence="15">ATCC 30864</strain>
    </source>
</reference>
<dbReference type="InterPro" id="IPR001412">
    <property type="entry name" value="aa-tRNA-synth_I_CS"/>
</dbReference>
<evidence type="ECO:0000256" key="7">
    <source>
        <dbReference type="ARBA" id="ARBA00022917"/>
    </source>
</evidence>
<evidence type="ECO:0000256" key="1">
    <source>
        <dbReference type="ARBA" id="ARBA00004173"/>
    </source>
</evidence>
<keyword evidence="5 10" id="KW-0547">Nucleotide-binding</keyword>
<dbReference type="GO" id="GO:0006424">
    <property type="term" value="P:glutamyl-tRNA aminoacylation"/>
    <property type="evidence" value="ECO:0007669"/>
    <property type="project" value="InterPro"/>
</dbReference>
<dbReference type="FunCoup" id="A0A0D2UFA4">
    <property type="interactions" value="310"/>
</dbReference>
<evidence type="ECO:0000256" key="4">
    <source>
        <dbReference type="ARBA" id="ARBA00022598"/>
    </source>
</evidence>
<dbReference type="InterPro" id="IPR000924">
    <property type="entry name" value="Glu/Gln-tRNA-synth"/>
</dbReference>
<dbReference type="Pfam" id="PF00749">
    <property type="entry name" value="tRNA-synt_1c"/>
    <property type="match status" value="1"/>
</dbReference>
<dbReference type="InterPro" id="IPR014729">
    <property type="entry name" value="Rossmann-like_a/b/a_fold"/>
</dbReference>
<feature type="chain" id="PRO_5002252764" description="glutamate--tRNA ligase" evidence="11">
    <location>
        <begin position="24"/>
        <end position="572"/>
    </location>
</feature>
<dbReference type="GO" id="GO:0005739">
    <property type="term" value="C:mitochondrion"/>
    <property type="evidence" value="ECO:0007669"/>
    <property type="project" value="UniProtKB-SubCell"/>
</dbReference>
<dbReference type="InterPro" id="IPR049940">
    <property type="entry name" value="GluQ/Sye"/>
</dbReference>
<dbReference type="PhylomeDB" id="A0A0D2UFA4"/>
<dbReference type="Gene3D" id="3.40.50.620">
    <property type="entry name" value="HUPs"/>
    <property type="match status" value="1"/>
</dbReference>
<dbReference type="NCBIfam" id="TIGR00464">
    <property type="entry name" value="gltX_bact"/>
    <property type="match status" value="1"/>
</dbReference>
<dbReference type="Proteomes" id="UP000008743">
    <property type="component" value="Unassembled WGS sequence"/>
</dbReference>
<dbReference type="eggNOG" id="KOG1149">
    <property type="taxonomic scope" value="Eukaryota"/>
</dbReference>
<dbReference type="PANTHER" id="PTHR43311">
    <property type="entry name" value="GLUTAMATE--TRNA LIGASE"/>
    <property type="match status" value="1"/>
</dbReference>
<dbReference type="InParanoid" id="A0A0D2UFA4"/>
<dbReference type="InterPro" id="IPR045462">
    <property type="entry name" value="aa-tRNA-synth_I_cd-bd"/>
</dbReference>
<keyword evidence="15" id="KW-1185">Reference proteome</keyword>
<keyword evidence="7 10" id="KW-0648">Protein biosynthesis</keyword>
<dbReference type="Pfam" id="PF19269">
    <property type="entry name" value="Anticodon_2"/>
    <property type="match status" value="1"/>
</dbReference>
<feature type="signal peptide" evidence="11">
    <location>
        <begin position="1"/>
        <end position="23"/>
    </location>
</feature>
<evidence type="ECO:0000256" key="10">
    <source>
        <dbReference type="RuleBase" id="RU363037"/>
    </source>
</evidence>
<proteinExistence type="inferred from homology"/>
<keyword evidence="4 10" id="KW-0436">Ligase</keyword>
<dbReference type="GO" id="GO:0004818">
    <property type="term" value="F:glutamate-tRNA ligase activity"/>
    <property type="evidence" value="ECO:0007669"/>
    <property type="project" value="UniProtKB-EC"/>
</dbReference>
<comment type="similarity">
    <text evidence="2">Belongs to the class-I aminoacyl-tRNA synthetase family. Glutamate--tRNA ligase type 1 subfamily.</text>
</comment>
<dbReference type="SUPFAM" id="SSF48163">
    <property type="entry name" value="An anticodon-binding domain of class I aminoacyl-tRNA synthetases"/>
    <property type="match status" value="1"/>
</dbReference>
<dbReference type="PRINTS" id="PR00987">
    <property type="entry name" value="TRNASYNTHGLU"/>
</dbReference>
<evidence type="ECO:0000256" key="3">
    <source>
        <dbReference type="ARBA" id="ARBA00012835"/>
    </source>
</evidence>
<feature type="domain" description="Glutamyl/glutaminyl-tRNA synthetase class Ib catalytic" evidence="12">
    <location>
        <begin position="75"/>
        <end position="391"/>
    </location>
</feature>
<gene>
    <name evidence="14" type="ORF">CAOG_004535</name>
</gene>